<feature type="transmembrane region" description="Helical" evidence="5">
    <location>
        <begin position="43"/>
        <end position="63"/>
    </location>
</feature>
<dbReference type="SUPFAM" id="SSF52833">
    <property type="entry name" value="Thioredoxin-like"/>
    <property type="match status" value="1"/>
</dbReference>
<dbReference type="GO" id="GO:0015036">
    <property type="term" value="F:disulfide oxidoreductase activity"/>
    <property type="evidence" value="ECO:0007669"/>
    <property type="project" value="UniProtKB-ARBA"/>
</dbReference>
<feature type="transmembrane region" description="Helical" evidence="5">
    <location>
        <begin position="6"/>
        <end position="31"/>
    </location>
</feature>
<dbReference type="OrthoDB" id="9799347at2"/>
<evidence type="ECO:0000259" key="6">
    <source>
        <dbReference type="PROSITE" id="PS51352"/>
    </source>
</evidence>
<evidence type="ECO:0000313" key="8">
    <source>
        <dbReference type="Proteomes" id="UP000288212"/>
    </source>
</evidence>
<dbReference type="InterPro" id="IPR013766">
    <property type="entry name" value="Thioredoxin_domain"/>
</dbReference>
<dbReference type="Gene3D" id="3.40.30.10">
    <property type="entry name" value="Glutaredoxin"/>
    <property type="match status" value="1"/>
</dbReference>
<dbReference type="PANTHER" id="PTHR42852">
    <property type="entry name" value="THIOL:DISULFIDE INTERCHANGE PROTEIN DSBE"/>
    <property type="match status" value="1"/>
</dbReference>
<dbReference type="GO" id="GO:0005886">
    <property type="term" value="C:plasma membrane"/>
    <property type="evidence" value="ECO:0007669"/>
    <property type="project" value="InterPro"/>
</dbReference>
<dbReference type="PROSITE" id="PS51352">
    <property type="entry name" value="THIOREDOXIN_2"/>
    <property type="match status" value="1"/>
</dbReference>
<dbReference type="EMBL" id="PIPI01000001">
    <property type="protein sequence ID" value="RUO21866.1"/>
    <property type="molecule type" value="Genomic_DNA"/>
</dbReference>
<dbReference type="Pfam" id="PF08534">
    <property type="entry name" value="Redoxin"/>
    <property type="match status" value="1"/>
</dbReference>
<dbReference type="GO" id="GO:0042158">
    <property type="term" value="P:lipoprotein biosynthetic process"/>
    <property type="evidence" value="ECO:0007669"/>
    <property type="project" value="InterPro"/>
</dbReference>
<sequence length="267" mass="30152">MSITIGPFAFATTHLIFILAAVSALLVAWLLARRTELRVSDSVFNILAVGLIVARASFIIRYFDLYADAPWQMLNVRDGGFDLWAGVIGGALMAVWEIFRRRPLWKPVLIACGTGVIAYTAMTGFYDYKYGDELWVPEVRVATLDDRQVWLNREYLGQPLVVNLWATWCPPCVREMPLLEDAQQKWPDVAFVTVNQGDDKEMVLQFIAEQGLNLSDMLMDYNSTLSNEINSFALPTTLFFNRDGMLIDSHVGEFSAARLQQAVDKIL</sequence>
<keyword evidence="5" id="KW-0812">Transmembrane</keyword>
<dbReference type="GO" id="GO:0008961">
    <property type="term" value="F:phosphatidylglycerol-prolipoprotein diacylglyceryl transferase activity"/>
    <property type="evidence" value="ECO:0007669"/>
    <property type="project" value="InterPro"/>
</dbReference>
<evidence type="ECO:0000256" key="3">
    <source>
        <dbReference type="ARBA" id="ARBA00023157"/>
    </source>
</evidence>
<dbReference type="Pfam" id="PF01790">
    <property type="entry name" value="LGT"/>
    <property type="match status" value="1"/>
</dbReference>
<dbReference type="InterPro" id="IPR050553">
    <property type="entry name" value="Thioredoxin_ResA/DsbE_sf"/>
</dbReference>
<keyword evidence="5" id="KW-0472">Membrane</keyword>
<keyword evidence="4" id="KW-0676">Redox-active center</keyword>
<comment type="subcellular location">
    <subcellularLocation>
        <location evidence="1">Cell envelope</location>
    </subcellularLocation>
</comment>
<dbReference type="InterPro" id="IPR013740">
    <property type="entry name" value="Redoxin"/>
</dbReference>
<keyword evidence="3" id="KW-1015">Disulfide bond</keyword>
<dbReference type="InterPro" id="IPR036249">
    <property type="entry name" value="Thioredoxin-like_sf"/>
</dbReference>
<gene>
    <name evidence="7" type="ORF">CWE06_03205</name>
</gene>
<evidence type="ECO:0000256" key="1">
    <source>
        <dbReference type="ARBA" id="ARBA00004196"/>
    </source>
</evidence>
<feature type="domain" description="Thioredoxin" evidence="6">
    <location>
        <begin position="110"/>
        <end position="267"/>
    </location>
</feature>
<reference evidence="7 8" key="1">
    <citation type="journal article" date="2011" name="Front. Microbiol.">
        <title>Genomic signatures of strain selection and enhancement in Bacillus atrophaeus var. globigii, a historical biowarfare simulant.</title>
        <authorList>
            <person name="Gibbons H.S."/>
            <person name="Broomall S.M."/>
            <person name="McNew L.A."/>
            <person name="Daligault H."/>
            <person name="Chapman C."/>
            <person name="Bruce D."/>
            <person name="Karavis M."/>
            <person name="Krepps M."/>
            <person name="McGregor P.A."/>
            <person name="Hong C."/>
            <person name="Park K.H."/>
            <person name="Akmal A."/>
            <person name="Feldman A."/>
            <person name="Lin J.S."/>
            <person name="Chang W.E."/>
            <person name="Higgs B.W."/>
            <person name="Demirev P."/>
            <person name="Lindquist J."/>
            <person name="Liem A."/>
            <person name="Fochler E."/>
            <person name="Read T.D."/>
            <person name="Tapia R."/>
            <person name="Johnson S."/>
            <person name="Bishop-Lilly K.A."/>
            <person name="Detter C."/>
            <person name="Han C."/>
            <person name="Sozhamannan S."/>
            <person name="Rosenzweig C.N."/>
            <person name="Skowronski E.W."/>
        </authorList>
    </citation>
    <scope>NUCLEOTIDE SEQUENCE [LARGE SCALE GENOMIC DNA]</scope>
    <source>
        <strain evidence="7 8">AK5</strain>
    </source>
</reference>
<protein>
    <submittedName>
        <fullName evidence="7">Peroxiredoxin</fullName>
    </submittedName>
</protein>
<dbReference type="Proteomes" id="UP000288212">
    <property type="component" value="Unassembled WGS sequence"/>
</dbReference>
<dbReference type="InterPro" id="IPR001640">
    <property type="entry name" value="Lgt"/>
</dbReference>
<dbReference type="GO" id="GO:0017004">
    <property type="term" value="P:cytochrome complex assembly"/>
    <property type="evidence" value="ECO:0007669"/>
    <property type="project" value="UniProtKB-KW"/>
</dbReference>
<keyword evidence="2" id="KW-0201">Cytochrome c-type biogenesis</keyword>
<keyword evidence="8" id="KW-1185">Reference proteome</keyword>
<evidence type="ECO:0000256" key="5">
    <source>
        <dbReference type="SAM" id="Phobius"/>
    </source>
</evidence>
<dbReference type="RefSeq" id="WP_126791092.1">
    <property type="nucleotide sequence ID" value="NZ_PIPI01000001.1"/>
</dbReference>
<feature type="transmembrane region" description="Helical" evidence="5">
    <location>
        <begin position="83"/>
        <end position="99"/>
    </location>
</feature>
<organism evidence="7 8">
    <name type="scientific">Aliidiomarina haloalkalitolerans</name>
    <dbReference type="NCBI Taxonomy" id="859059"/>
    <lineage>
        <taxon>Bacteria</taxon>
        <taxon>Pseudomonadati</taxon>
        <taxon>Pseudomonadota</taxon>
        <taxon>Gammaproteobacteria</taxon>
        <taxon>Alteromonadales</taxon>
        <taxon>Idiomarinaceae</taxon>
        <taxon>Aliidiomarina</taxon>
    </lineage>
</organism>
<name>A0A432VYX9_9GAMM</name>
<evidence type="ECO:0000256" key="4">
    <source>
        <dbReference type="ARBA" id="ARBA00023284"/>
    </source>
</evidence>
<dbReference type="AlphaFoldDB" id="A0A432VYX9"/>
<evidence type="ECO:0000313" key="7">
    <source>
        <dbReference type="EMBL" id="RUO21866.1"/>
    </source>
</evidence>
<evidence type="ECO:0000256" key="2">
    <source>
        <dbReference type="ARBA" id="ARBA00022748"/>
    </source>
</evidence>
<proteinExistence type="predicted"/>
<keyword evidence="5" id="KW-1133">Transmembrane helix</keyword>
<dbReference type="GO" id="GO:0030313">
    <property type="term" value="C:cell envelope"/>
    <property type="evidence" value="ECO:0007669"/>
    <property type="project" value="UniProtKB-SubCell"/>
</dbReference>
<dbReference type="PROSITE" id="PS00194">
    <property type="entry name" value="THIOREDOXIN_1"/>
    <property type="match status" value="1"/>
</dbReference>
<accession>A0A432VYX9</accession>
<dbReference type="InterPro" id="IPR017937">
    <property type="entry name" value="Thioredoxin_CS"/>
</dbReference>
<comment type="caution">
    <text evidence="7">The sequence shown here is derived from an EMBL/GenBank/DDBJ whole genome shotgun (WGS) entry which is preliminary data.</text>
</comment>
<dbReference type="CDD" id="cd02966">
    <property type="entry name" value="TlpA_like_family"/>
    <property type="match status" value="1"/>
</dbReference>
<dbReference type="PANTHER" id="PTHR42852:SF6">
    <property type="entry name" value="THIOL:DISULFIDE INTERCHANGE PROTEIN DSBE"/>
    <property type="match status" value="1"/>
</dbReference>